<dbReference type="InterPro" id="IPR017039">
    <property type="entry name" value="Virul_fac_BrkB"/>
</dbReference>
<gene>
    <name evidence="7" type="ORF">ATZ35_09265</name>
</gene>
<dbReference type="NCBIfam" id="TIGR00765">
    <property type="entry name" value="yihY_not_rbn"/>
    <property type="match status" value="1"/>
</dbReference>
<evidence type="ECO:0000256" key="1">
    <source>
        <dbReference type="ARBA" id="ARBA00004651"/>
    </source>
</evidence>
<keyword evidence="3 6" id="KW-0812">Transmembrane</keyword>
<protein>
    <submittedName>
        <fullName evidence="7">Ribonuclease BN</fullName>
    </submittedName>
</protein>
<dbReference type="AlphaFoldDB" id="A0A0U2WUQ3"/>
<feature type="transmembrane region" description="Helical" evidence="6">
    <location>
        <begin position="96"/>
        <end position="115"/>
    </location>
</feature>
<keyword evidence="2" id="KW-1003">Cell membrane</keyword>
<evidence type="ECO:0000256" key="3">
    <source>
        <dbReference type="ARBA" id="ARBA00022692"/>
    </source>
</evidence>
<dbReference type="STRING" id="118060.ATZ35_09265"/>
<evidence type="ECO:0000313" key="8">
    <source>
        <dbReference type="Proteomes" id="UP000067523"/>
    </source>
</evidence>
<dbReference type="Pfam" id="PF03631">
    <property type="entry name" value="Virul_fac_BrkB"/>
    <property type="match status" value="1"/>
</dbReference>
<organism evidence="7 8">
    <name type="scientific">Enterococcus rotai</name>
    <dbReference type="NCBI Taxonomy" id="118060"/>
    <lineage>
        <taxon>Bacteria</taxon>
        <taxon>Bacillati</taxon>
        <taxon>Bacillota</taxon>
        <taxon>Bacilli</taxon>
        <taxon>Lactobacillales</taxon>
        <taxon>Enterococcaceae</taxon>
        <taxon>Enterococcus</taxon>
    </lineage>
</organism>
<feature type="transmembrane region" description="Helical" evidence="6">
    <location>
        <begin position="247"/>
        <end position="275"/>
    </location>
</feature>
<keyword evidence="8" id="KW-1185">Reference proteome</keyword>
<name>A0A0U2WUQ3_9ENTE</name>
<reference evidence="8" key="1">
    <citation type="submission" date="2015-12" db="EMBL/GenBank/DDBJ databases">
        <authorList>
            <person name="Lauer A."/>
            <person name="Humrighouse B."/>
            <person name="Loparev V."/>
            <person name="Shewmaker P.L."/>
            <person name="Whitney A.M."/>
            <person name="McLaughlin R.W."/>
        </authorList>
    </citation>
    <scope>NUCLEOTIDE SEQUENCE [LARGE SCALE GENOMIC DNA]</scope>
    <source>
        <strain evidence="8">LMG 26678</strain>
    </source>
</reference>
<accession>A0A0U2WUQ3</accession>
<evidence type="ECO:0000256" key="2">
    <source>
        <dbReference type="ARBA" id="ARBA00022475"/>
    </source>
</evidence>
<dbReference type="PANTHER" id="PTHR30213:SF0">
    <property type="entry name" value="UPF0761 MEMBRANE PROTEIN YIHY"/>
    <property type="match status" value="1"/>
</dbReference>
<evidence type="ECO:0000256" key="6">
    <source>
        <dbReference type="SAM" id="Phobius"/>
    </source>
</evidence>
<proteinExistence type="predicted"/>
<feature type="transmembrane region" description="Helical" evidence="6">
    <location>
        <begin position="215"/>
        <end position="235"/>
    </location>
</feature>
<evidence type="ECO:0000313" key="7">
    <source>
        <dbReference type="EMBL" id="ALS37337.1"/>
    </source>
</evidence>
<feature type="transmembrane region" description="Helical" evidence="6">
    <location>
        <begin position="183"/>
        <end position="203"/>
    </location>
</feature>
<dbReference type="PANTHER" id="PTHR30213">
    <property type="entry name" value="INNER MEMBRANE PROTEIN YHJD"/>
    <property type="match status" value="1"/>
</dbReference>
<dbReference type="Proteomes" id="UP000067523">
    <property type="component" value="Chromosome"/>
</dbReference>
<evidence type="ECO:0000256" key="4">
    <source>
        <dbReference type="ARBA" id="ARBA00022989"/>
    </source>
</evidence>
<sequence>MKLVDKVKSNKNLMRFIETTQNRMVDSEIGNTSVVVAYYLLLSLFPLLIAVGNILPYLHIDPNDVLPYIAEAIPEAIFNDLKPAIQSLLTQRSGSLLSISALAALWSASQSINALQTAMNKAFGVEQRKNFIIVRLMSLFVILLFLTAIVGVVGVLGLGKTILDLLQPIFHFSTDFIDTFQALKWPITSLVLLVIMCLIYRVVPNAKLTFRSIVPGAVFATVGWMLLSQVFGLYITYFSSKIASYQIIGSFIILMLWLNFAATIIILGGIINAVVKEYLSNEKIQHRYGLINRLVDKIKEKLKK</sequence>
<keyword evidence="4 6" id="KW-1133">Transmembrane helix</keyword>
<dbReference type="GO" id="GO:0005886">
    <property type="term" value="C:plasma membrane"/>
    <property type="evidence" value="ECO:0007669"/>
    <property type="project" value="UniProtKB-SubCell"/>
</dbReference>
<evidence type="ECO:0000256" key="5">
    <source>
        <dbReference type="ARBA" id="ARBA00023136"/>
    </source>
</evidence>
<dbReference type="PIRSF" id="PIRSF035875">
    <property type="entry name" value="RNase_BN"/>
    <property type="match status" value="1"/>
</dbReference>
<feature type="transmembrane region" description="Helical" evidence="6">
    <location>
        <begin position="36"/>
        <end position="58"/>
    </location>
</feature>
<comment type="subcellular location">
    <subcellularLocation>
        <location evidence="1">Cell membrane</location>
        <topology evidence="1">Multi-pass membrane protein</topology>
    </subcellularLocation>
</comment>
<feature type="transmembrane region" description="Helical" evidence="6">
    <location>
        <begin position="136"/>
        <end position="163"/>
    </location>
</feature>
<dbReference type="RefSeq" id="WP_208927001.1">
    <property type="nucleotide sequence ID" value="NZ_CP013655.1"/>
</dbReference>
<keyword evidence="5 6" id="KW-0472">Membrane</keyword>
<dbReference type="EMBL" id="CP013655">
    <property type="protein sequence ID" value="ALS37337.1"/>
    <property type="molecule type" value="Genomic_DNA"/>
</dbReference>
<dbReference type="KEGG" id="erx:ATZ35_09265"/>